<dbReference type="OrthoDB" id="323355at2759"/>
<dbReference type="Proteomes" id="UP000039865">
    <property type="component" value="Unassembled WGS sequence"/>
</dbReference>
<dbReference type="AlphaFoldDB" id="A0A078B8B4"/>
<feature type="compositionally biased region" description="Low complexity" evidence="2">
    <location>
        <begin position="158"/>
        <end position="169"/>
    </location>
</feature>
<keyword evidence="4" id="KW-1185">Reference proteome</keyword>
<evidence type="ECO:0000256" key="2">
    <source>
        <dbReference type="SAM" id="MobiDB-lite"/>
    </source>
</evidence>
<protein>
    <recommendedName>
        <fullName evidence="5">C2 NT-type domain-containing protein</fullName>
    </recommendedName>
</protein>
<dbReference type="EMBL" id="CCKQ01017632">
    <property type="protein sequence ID" value="CDW89532.1"/>
    <property type="molecule type" value="Genomic_DNA"/>
</dbReference>
<gene>
    <name evidence="3" type="primary">Contig4784.g5112</name>
    <name evidence="3" type="ORF">STYLEM_18665</name>
</gene>
<proteinExistence type="predicted"/>
<name>A0A078B8B4_STYLE</name>
<evidence type="ECO:0000256" key="1">
    <source>
        <dbReference type="SAM" id="Coils"/>
    </source>
</evidence>
<evidence type="ECO:0000313" key="4">
    <source>
        <dbReference type="Proteomes" id="UP000039865"/>
    </source>
</evidence>
<organism evidence="3 4">
    <name type="scientific">Stylonychia lemnae</name>
    <name type="common">Ciliate</name>
    <dbReference type="NCBI Taxonomy" id="5949"/>
    <lineage>
        <taxon>Eukaryota</taxon>
        <taxon>Sar</taxon>
        <taxon>Alveolata</taxon>
        <taxon>Ciliophora</taxon>
        <taxon>Intramacronucleata</taxon>
        <taxon>Spirotrichea</taxon>
        <taxon>Stichotrichia</taxon>
        <taxon>Sporadotrichida</taxon>
        <taxon>Oxytrichidae</taxon>
        <taxon>Stylonychinae</taxon>
        <taxon>Stylonychia</taxon>
    </lineage>
</organism>
<sequence>MDFLSKQFNRVGKQSENYQITFKPIVLKVNVYASSQYYIIFKRGPQKDESKKYKLEPQSNGLQMQQLLFEDEVFQRVSSFYQEKDGKFQKKSADVIIKCINQVKEEKISEVSLNLSSYIGRGSVKDSIQLTGSAYFLDFEIEVVKSEGASGDRQSQVESDQQRSASQAQDSDDEDQSPLKSQISNDSKHDESPNMRQSKSVVVQNINTHEREELQELQEKLTKQQKENYNLKLQAEQLQNKIQEIELSNQKIEEEKDVIHKELEKRGEVQKRWQSRCTELETEIGSLKKEAQDYYSADRFDNQYD</sequence>
<evidence type="ECO:0000313" key="3">
    <source>
        <dbReference type="EMBL" id="CDW89532.1"/>
    </source>
</evidence>
<dbReference type="InParanoid" id="A0A078B8B4"/>
<evidence type="ECO:0008006" key="5">
    <source>
        <dbReference type="Google" id="ProtNLM"/>
    </source>
</evidence>
<dbReference type="OMA" id="INTHERE"/>
<accession>A0A078B8B4</accession>
<reference evidence="3 4" key="1">
    <citation type="submission" date="2014-06" db="EMBL/GenBank/DDBJ databases">
        <authorList>
            <person name="Swart Estienne"/>
        </authorList>
    </citation>
    <scope>NUCLEOTIDE SEQUENCE [LARGE SCALE GENOMIC DNA]</scope>
    <source>
        <strain evidence="3 4">130c</strain>
    </source>
</reference>
<feature type="coiled-coil region" evidence="1">
    <location>
        <begin position="207"/>
        <end position="290"/>
    </location>
</feature>
<feature type="region of interest" description="Disordered" evidence="2">
    <location>
        <begin position="148"/>
        <end position="198"/>
    </location>
</feature>
<keyword evidence="1" id="KW-0175">Coiled coil</keyword>